<dbReference type="SMART" id="SM00116">
    <property type="entry name" value="CBS"/>
    <property type="match status" value="2"/>
</dbReference>
<organism evidence="4 5">
    <name type="scientific">Streptomyces cavernicola</name>
    <dbReference type="NCBI Taxonomy" id="3043613"/>
    <lineage>
        <taxon>Bacteria</taxon>
        <taxon>Bacillati</taxon>
        <taxon>Actinomycetota</taxon>
        <taxon>Actinomycetes</taxon>
        <taxon>Kitasatosporales</taxon>
        <taxon>Streptomycetaceae</taxon>
        <taxon>Streptomyces</taxon>
    </lineage>
</organism>
<dbReference type="SUPFAM" id="SSF54631">
    <property type="entry name" value="CBS-domain pair"/>
    <property type="match status" value="1"/>
</dbReference>
<evidence type="ECO:0000256" key="1">
    <source>
        <dbReference type="ARBA" id="ARBA00023122"/>
    </source>
</evidence>
<keyword evidence="5" id="KW-1185">Reference proteome</keyword>
<dbReference type="Proteomes" id="UP001223978">
    <property type="component" value="Unassembled WGS sequence"/>
</dbReference>
<dbReference type="Gene3D" id="3.10.580.10">
    <property type="entry name" value="CBS-domain"/>
    <property type="match status" value="1"/>
</dbReference>
<gene>
    <name evidence="4" type="ORF">QIS96_22045</name>
</gene>
<dbReference type="RefSeq" id="WP_282544410.1">
    <property type="nucleotide sequence ID" value="NZ_JASCIQ010000023.1"/>
</dbReference>
<evidence type="ECO:0000256" key="2">
    <source>
        <dbReference type="PROSITE-ProRule" id="PRU00703"/>
    </source>
</evidence>
<dbReference type="EMBL" id="JASCIQ010000023">
    <property type="protein sequence ID" value="MDI3406478.1"/>
    <property type="molecule type" value="Genomic_DNA"/>
</dbReference>
<evidence type="ECO:0000313" key="4">
    <source>
        <dbReference type="EMBL" id="MDI3406478.1"/>
    </source>
</evidence>
<dbReference type="PANTHER" id="PTHR43080:SF2">
    <property type="entry name" value="CBS DOMAIN-CONTAINING PROTEIN"/>
    <property type="match status" value="1"/>
</dbReference>
<dbReference type="InterPro" id="IPR000644">
    <property type="entry name" value="CBS_dom"/>
</dbReference>
<reference evidence="4 5" key="1">
    <citation type="submission" date="2023-05" db="EMBL/GenBank/DDBJ databases">
        <title>Draft genome sequence of Streptomyces sp. B-S-A6 isolated from a cave soil in Thailand.</title>
        <authorList>
            <person name="Chamroensaksri N."/>
            <person name="Muangham S."/>
        </authorList>
    </citation>
    <scope>NUCLEOTIDE SEQUENCE [LARGE SCALE GENOMIC DNA]</scope>
    <source>
        <strain evidence="4 5">B-S-A6</strain>
    </source>
</reference>
<feature type="domain" description="CBS" evidence="3">
    <location>
        <begin position="74"/>
        <end position="132"/>
    </location>
</feature>
<evidence type="ECO:0000313" key="5">
    <source>
        <dbReference type="Proteomes" id="UP001223978"/>
    </source>
</evidence>
<dbReference type="PANTHER" id="PTHR43080">
    <property type="entry name" value="CBS DOMAIN-CONTAINING PROTEIN CBSX3, MITOCHONDRIAL"/>
    <property type="match status" value="1"/>
</dbReference>
<sequence>MTRQVREIMTTDLVVVAPLTSVIDIAQLMRRDDVGDVLVVDDGRLRGVVTDRDLVVRVMAEGGSINDRTAATACSSDVATVSPDDDVDRVIDLMRERSVRRIPVVEGERPVGIVSLGDLAVERDPHSALGDISAARPNE</sequence>
<protein>
    <submittedName>
        <fullName evidence="4">CBS domain-containing protein</fullName>
    </submittedName>
</protein>
<accession>A0ABT6SGD4</accession>
<dbReference type="Pfam" id="PF00571">
    <property type="entry name" value="CBS"/>
    <property type="match status" value="2"/>
</dbReference>
<feature type="domain" description="CBS" evidence="3">
    <location>
        <begin position="9"/>
        <end position="65"/>
    </location>
</feature>
<evidence type="ECO:0000259" key="3">
    <source>
        <dbReference type="PROSITE" id="PS51371"/>
    </source>
</evidence>
<dbReference type="InterPro" id="IPR051257">
    <property type="entry name" value="Diverse_CBS-Domain"/>
</dbReference>
<dbReference type="InterPro" id="IPR046342">
    <property type="entry name" value="CBS_dom_sf"/>
</dbReference>
<keyword evidence="1 2" id="KW-0129">CBS domain</keyword>
<name>A0ABT6SGD4_9ACTN</name>
<comment type="caution">
    <text evidence="4">The sequence shown here is derived from an EMBL/GenBank/DDBJ whole genome shotgun (WGS) entry which is preliminary data.</text>
</comment>
<proteinExistence type="predicted"/>
<dbReference type="PROSITE" id="PS51371">
    <property type="entry name" value="CBS"/>
    <property type="match status" value="2"/>
</dbReference>